<dbReference type="PANTHER" id="PTHR43008">
    <property type="entry name" value="BENZIL REDUCTASE"/>
    <property type="match status" value="1"/>
</dbReference>
<evidence type="ECO:0000256" key="3">
    <source>
        <dbReference type="RuleBase" id="RU000363"/>
    </source>
</evidence>
<proteinExistence type="inferred from homology"/>
<reference evidence="5" key="1">
    <citation type="journal article" date="2019" name="Int. J. Syst. Evol. Microbiol.">
        <title>The Global Catalogue of Microorganisms (GCM) 10K type strain sequencing project: providing services to taxonomists for standard genome sequencing and annotation.</title>
        <authorList>
            <consortium name="The Broad Institute Genomics Platform"/>
            <consortium name="The Broad Institute Genome Sequencing Center for Infectious Disease"/>
            <person name="Wu L."/>
            <person name="Ma J."/>
        </authorList>
    </citation>
    <scope>NUCLEOTIDE SEQUENCE [LARGE SCALE GENOMIC DNA]</scope>
    <source>
        <strain evidence="5">JCM 16929</strain>
    </source>
</reference>
<keyword evidence="2" id="KW-0560">Oxidoreductase</keyword>
<evidence type="ECO:0000313" key="5">
    <source>
        <dbReference type="Proteomes" id="UP001501490"/>
    </source>
</evidence>
<protein>
    <submittedName>
        <fullName evidence="4">3-phenylpropionate-dihydrodiol/cinnamic acid-dihydrodiol dehydrogenase</fullName>
    </submittedName>
</protein>
<gene>
    <name evidence="4" type="primary">hcaB</name>
    <name evidence="4" type="ORF">GCM10022236_27400</name>
</gene>
<comment type="similarity">
    <text evidence="1 3">Belongs to the short-chain dehydrogenases/reductases (SDR) family.</text>
</comment>
<dbReference type="EMBL" id="BAABAB010000018">
    <property type="protein sequence ID" value="GAA3623538.1"/>
    <property type="molecule type" value="Genomic_DNA"/>
</dbReference>
<evidence type="ECO:0000256" key="2">
    <source>
        <dbReference type="ARBA" id="ARBA00023002"/>
    </source>
</evidence>
<dbReference type="Pfam" id="PF00106">
    <property type="entry name" value="adh_short"/>
    <property type="match status" value="1"/>
</dbReference>
<dbReference type="PRINTS" id="PR00081">
    <property type="entry name" value="GDHRDH"/>
</dbReference>
<dbReference type="PRINTS" id="PR00080">
    <property type="entry name" value="SDRFAMILY"/>
</dbReference>
<dbReference type="InterPro" id="IPR002347">
    <property type="entry name" value="SDR_fam"/>
</dbReference>
<dbReference type="PROSITE" id="PS00061">
    <property type="entry name" value="ADH_SHORT"/>
    <property type="match status" value="1"/>
</dbReference>
<dbReference type="Gene3D" id="3.40.50.720">
    <property type="entry name" value="NAD(P)-binding Rossmann-like Domain"/>
    <property type="match status" value="1"/>
</dbReference>
<dbReference type="InterPro" id="IPR036291">
    <property type="entry name" value="NAD(P)-bd_dom_sf"/>
</dbReference>
<name>A0ABP7A299_9ACTN</name>
<dbReference type="RefSeq" id="WP_344805411.1">
    <property type="nucleotide sequence ID" value="NZ_BAABAB010000018.1"/>
</dbReference>
<dbReference type="NCBIfam" id="NF004849">
    <property type="entry name" value="PRK06200.1"/>
    <property type="match status" value="1"/>
</dbReference>
<organism evidence="4 5">
    <name type="scientific">Microlunatus ginsengisoli</name>
    <dbReference type="NCBI Taxonomy" id="363863"/>
    <lineage>
        <taxon>Bacteria</taxon>
        <taxon>Bacillati</taxon>
        <taxon>Actinomycetota</taxon>
        <taxon>Actinomycetes</taxon>
        <taxon>Propionibacteriales</taxon>
        <taxon>Propionibacteriaceae</taxon>
        <taxon>Microlunatus</taxon>
    </lineage>
</organism>
<dbReference type="SUPFAM" id="SSF51735">
    <property type="entry name" value="NAD(P)-binding Rossmann-fold domains"/>
    <property type="match status" value="1"/>
</dbReference>
<keyword evidence="5" id="KW-1185">Reference proteome</keyword>
<dbReference type="Proteomes" id="UP001501490">
    <property type="component" value="Unassembled WGS sequence"/>
</dbReference>
<comment type="caution">
    <text evidence="4">The sequence shown here is derived from an EMBL/GenBank/DDBJ whole genome shotgun (WGS) entry which is preliminary data.</text>
</comment>
<evidence type="ECO:0000256" key="1">
    <source>
        <dbReference type="ARBA" id="ARBA00006484"/>
    </source>
</evidence>
<dbReference type="PANTHER" id="PTHR43008:SF4">
    <property type="entry name" value="CHAIN DEHYDROGENASE, PUTATIVE (AFU_ORTHOLOGUE AFUA_4G08710)-RELATED"/>
    <property type="match status" value="1"/>
</dbReference>
<sequence>MTGWLDGEVALVTGAGSGLGRAIVDRFVREGAKVVVLDRAADRVASVEAAHHGSVKGVVGDVTVSADNETAVARANESFGHLDIFVGNAGMFDFGARIVDTPIDDLGRAFDELFGLNVKGYLLGVKAAIPALADSSGSIVLTASMSSTHAGVGGVVYTASKHAVVGLVRQLAYELAPRIRVNGVAPGFMSTDIRGPKALGLSEQTPAATVDLEQLASVVTPLGFLPRPEDYTGHYVQLASRTNAAATTGVVIACDGGLEVRGFDLALGRG</sequence>
<accession>A0ABP7A299</accession>
<evidence type="ECO:0000313" key="4">
    <source>
        <dbReference type="EMBL" id="GAA3623538.1"/>
    </source>
</evidence>
<dbReference type="InterPro" id="IPR020904">
    <property type="entry name" value="Sc_DH/Rdtase_CS"/>
</dbReference>